<evidence type="ECO:0000256" key="2">
    <source>
        <dbReference type="PROSITE-ProRule" id="PRU00169"/>
    </source>
</evidence>
<dbReference type="SMART" id="SM00448">
    <property type="entry name" value="REC"/>
    <property type="match status" value="1"/>
</dbReference>
<dbReference type="Gene3D" id="3.40.50.2300">
    <property type="match status" value="1"/>
</dbReference>
<comment type="caution">
    <text evidence="4">The sequence shown here is derived from an EMBL/GenBank/DDBJ whole genome shotgun (WGS) entry which is preliminary data.</text>
</comment>
<dbReference type="SUPFAM" id="SSF52172">
    <property type="entry name" value="CheY-like"/>
    <property type="match status" value="1"/>
</dbReference>
<gene>
    <name evidence="4" type="ORF">ENJ10_10320</name>
</gene>
<dbReference type="PROSITE" id="PS50110">
    <property type="entry name" value="RESPONSE_REGULATORY"/>
    <property type="match status" value="1"/>
</dbReference>
<accession>A0A7V1PVY9</accession>
<dbReference type="Pfam" id="PF00072">
    <property type="entry name" value="Response_reg"/>
    <property type="match status" value="1"/>
</dbReference>
<evidence type="ECO:0000259" key="3">
    <source>
        <dbReference type="PROSITE" id="PS50110"/>
    </source>
</evidence>
<dbReference type="GO" id="GO:0000160">
    <property type="term" value="P:phosphorelay signal transduction system"/>
    <property type="evidence" value="ECO:0007669"/>
    <property type="project" value="InterPro"/>
</dbReference>
<dbReference type="PANTHER" id="PTHR44591:SF3">
    <property type="entry name" value="RESPONSE REGULATORY DOMAIN-CONTAINING PROTEIN"/>
    <property type="match status" value="1"/>
</dbReference>
<organism evidence="4">
    <name type="scientific">Caldithrix abyssi</name>
    <dbReference type="NCBI Taxonomy" id="187145"/>
    <lineage>
        <taxon>Bacteria</taxon>
        <taxon>Pseudomonadati</taxon>
        <taxon>Calditrichota</taxon>
        <taxon>Calditrichia</taxon>
        <taxon>Calditrichales</taxon>
        <taxon>Calditrichaceae</taxon>
        <taxon>Caldithrix</taxon>
    </lineage>
</organism>
<dbReference type="AlphaFoldDB" id="A0A7V1PVY9"/>
<dbReference type="PANTHER" id="PTHR44591">
    <property type="entry name" value="STRESS RESPONSE REGULATOR PROTEIN 1"/>
    <property type="match status" value="1"/>
</dbReference>
<evidence type="ECO:0000313" key="4">
    <source>
        <dbReference type="EMBL" id="HED11072.1"/>
    </source>
</evidence>
<reference evidence="4" key="1">
    <citation type="journal article" date="2020" name="mSystems">
        <title>Genome- and Community-Level Interaction Insights into Carbon Utilization and Element Cycling Functions of Hydrothermarchaeota in Hydrothermal Sediment.</title>
        <authorList>
            <person name="Zhou Z."/>
            <person name="Liu Y."/>
            <person name="Xu W."/>
            <person name="Pan J."/>
            <person name="Luo Z.H."/>
            <person name="Li M."/>
        </authorList>
    </citation>
    <scope>NUCLEOTIDE SEQUENCE [LARGE SCALE GENOMIC DNA]</scope>
    <source>
        <strain evidence="4">HyVt-456</strain>
    </source>
</reference>
<feature type="modified residue" description="4-aspartylphosphate" evidence="2">
    <location>
        <position position="56"/>
    </location>
</feature>
<evidence type="ECO:0000256" key="1">
    <source>
        <dbReference type="ARBA" id="ARBA00022553"/>
    </source>
</evidence>
<keyword evidence="1 2" id="KW-0597">Phosphoprotein</keyword>
<dbReference type="InterPro" id="IPR011006">
    <property type="entry name" value="CheY-like_superfamily"/>
</dbReference>
<feature type="domain" description="Response regulatory" evidence="3">
    <location>
        <begin position="5"/>
        <end position="117"/>
    </location>
</feature>
<dbReference type="InterPro" id="IPR001789">
    <property type="entry name" value="Sig_transdc_resp-reg_receiver"/>
</dbReference>
<dbReference type="EMBL" id="DRLD01000280">
    <property type="protein sequence ID" value="HED11072.1"/>
    <property type="molecule type" value="Genomic_DNA"/>
</dbReference>
<dbReference type="InterPro" id="IPR050595">
    <property type="entry name" value="Bact_response_regulator"/>
</dbReference>
<proteinExistence type="predicted"/>
<dbReference type="Proteomes" id="UP000886005">
    <property type="component" value="Unassembled WGS sequence"/>
</dbReference>
<sequence length="122" mass="13981">MKQLKALVIDDVKLIRAELKMILADFKNIEVIGEAGDVNEALKLISEKKPDIVFLDIHLPGSSGFDLLDRVEERLHVVFISSYFYKYSAKIKEYNPVGLLSKPIRKEMLSKTLESLMKRTLE</sequence>
<name>A0A7V1PVY9_CALAY</name>
<protein>
    <submittedName>
        <fullName evidence="4">Response regulator</fullName>
    </submittedName>
</protein>